<evidence type="ECO:0000313" key="8">
    <source>
        <dbReference type="Proteomes" id="UP000694388"/>
    </source>
</evidence>
<evidence type="ECO:0000256" key="4">
    <source>
        <dbReference type="ARBA" id="ARBA00023242"/>
    </source>
</evidence>
<dbReference type="Gene3D" id="1.10.10.790">
    <property type="entry name" value="Surp module"/>
    <property type="match status" value="1"/>
</dbReference>
<comment type="subcellular location">
    <subcellularLocation>
        <location evidence="1">Nucleus</location>
    </subcellularLocation>
</comment>
<feature type="region of interest" description="Disordered" evidence="5">
    <location>
        <begin position="35"/>
        <end position="61"/>
    </location>
</feature>
<dbReference type="Proteomes" id="UP000694388">
    <property type="component" value="Unplaced"/>
</dbReference>
<dbReference type="InterPro" id="IPR000061">
    <property type="entry name" value="Surp"/>
</dbReference>
<dbReference type="Ensembl" id="ENSEBUT00000028356.1">
    <property type="protein sequence ID" value="ENSEBUP00000027780.1"/>
    <property type="gene ID" value="ENSEBUG00000016994.1"/>
</dbReference>
<keyword evidence="8" id="KW-1185">Reference proteome</keyword>
<dbReference type="InterPro" id="IPR035967">
    <property type="entry name" value="SWAP/Surp_sf"/>
</dbReference>
<sequence length="501" mass="56448">MSGWTTNNALASCSTGPCKNDSLMLQEQLIEKRKKEVEAKLSQKPQIAKDAPENEPQVDKNAENKFANDGSFFQQFLKMQKQTNNLFATESREFSFSPAAEDDQLKKNTASATKKPLLIGKRPGLGPSPISSMLHQMKQTAGSAASIRAPLVTRPSIFSTSDDDEENEETSDTEVSRNSSVSPPEDGDTCNAAEKLAMLVAEAGPEFEKVAVENNRNDKAFSFLYDQSSEAYKYFQQKVHENLARKEHGTTRVHSITNTAWTSIPSTFLGAFTQSQQTSSTTYESLKRKRKSRWAPESEITPLPSPILIHDPVNPHQDSSNVQTTALNLHDLGYSKGKPAGLVGVTELSEDQKKQLKEQQEMQQMYNMIMAHKRAMAEIQILWEKEAAKHQHEYDSDEELDPQMGTWEHRLRHLEMEKTREWAEKLTDMNRGKHFIGDFLPPDELDKFMETFKALKVCESSSRLTLILYCSMILSTQSKLYKRDNTGQNILVVTNVVTSAL</sequence>
<feature type="domain" description="SURP motif" evidence="6">
    <location>
        <begin position="192"/>
        <end position="235"/>
    </location>
</feature>
<dbReference type="SUPFAM" id="SSF109905">
    <property type="entry name" value="Surp module (SWAP domain)"/>
    <property type="match status" value="1"/>
</dbReference>
<reference evidence="7" key="1">
    <citation type="submission" date="2025-08" db="UniProtKB">
        <authorList>
            <consortium name="Ensembl"/>
        </authorList>
    </citation>
    <scope>IDENTIFICATION</scope>
</reference>
<evidence type="ECO:0000256" key="1">
    <source>
        <dbReference type="ARBA" id="ARBA00004123"/>
    </source>
</evidence>
<proteinExistence type="predicted"/>
<dbReference type="GO" id="GO:0006397">
    <property type="term" value="P:mRNA processing"/>
    <property type="evidence" value="ECO:0007669"/>
    <property type="project" value="UniProtKB-KW"/>
</dbReference>
<dbReference type="GO" id="GO:0008380">
    <property type="term" value="P:RNA splicing"/>
    <property type="evidence" value="ECO:0007669"/>
    <property type="project" value="UniProtKB-KW"/>
</dbReference>
<keyword evidence="4" id="KW-0539">Nucleus</keyword>
<organism evidence="7 8">
    <name type="scientific">Eptatretus burgeri</name>
    <name type="common">Inshore hagfish</name>
    <dbReference type="NCBI Taxonomy" id="7764"/>
    <lineage>
        <taxon>Eukaryota</taxon>
        <taxon>Metazoa</taxon>
        <taxon>Chordata</taxon>
        <taxon>Craniata</taxon>
        <taxon>Vertebrata</taxon>
        <taxon>Cyclostomata</taxon>
        <taxon>Myxini</taxon>
        <taxon>Myxiniformes</taxon>
        <taxon>Myxinidae</taxon>
        <taxon>Eptatretinae</taxon>
        <taxon>Eptatretus</taxon>
    </lineage>
</organism>
<keyword evidence="2" id="KW-0507">mRNA processing</keyword>
<dbReference type="SMART" id="SM00648">
    <property type="entry name" value="SWAP"/>
    <property type="match status" value="1"/>
</dbReference>
<dbReference type="GO" id="GO:0005654">
    <property type="term" value="C:nucleoplasm"/>
    <property type="evidence" value="ECO:0007669"/>
    <property type="project" value="TreeGrafter"/>
</dbReference>
<accession>A0A8C4RCT2</accession>
<feature type="region of interest" description="Disordered" evidence="5">
    <location>
        <begin position="96"/>
        <end position="126"/>
    </location>
</feature>
<dbReference type="OMA" id="WHPEVET"/>
<evidence type="ECO:0000313" key="7">
    <source>
        <dbReference type="Ensembl" id="ENSEBUP00000027780.1"/>
    </source>
</evidence>
<protein>
    <submittedName>
        <fullName evidence="7">SURP and G-patch domain containing 1</fullName>
    </submittedName>
</protein>
<reference evidence="7" key="2">
    <citation type="submission" date="2025-09" db="UniProtKB">
        <authorList>
            <consortium name="Ensembl"/>
        </authorList>
    </citation>
    <scope>IDENTIFICATION</scope>
</reference>
<name>A0A8C4RCT2_EPTBU</name>
<evidence type="ECO:0000259" key="6">
    <source>
        <dbReference type="PROSITE" id="PS50128"/>
    </source>
</evidence>
<evidence type="ECO:0000256" key="3">
    <source>
        <dbReference type="ARBA" id="ARBA00023187"/>
    </source>
</evidence>
<dbReference type="GeneTree" id="ENSGT00410000025695"/>
<feature type="region of interest" description="Disordered" evidence="5">
    <location>
        <begin position="153"/>
        <end position="188"/>
    </location>
</feature>
<dbReference type="InterPro" id="IPR040169">
    <property type="entry name" value="SUGP1/2"/>
</dbReference>
<dbReference type="PROSITE" id="PS50128">
    <property type="entry name" value="SURP"/>
    <property type="match status" value="1"/>
</dbReference>
<feature type="compositionally biased region" description="Acidic residues" evidence="5">
    <location>
        <begin position="161"/>
        <end position="172"/>
    </location>
</feature>
<dbReference type="Pfam" id="PF01805">
    <property type="entry name" value="Surp"/>
    <property type="match status" value="1"/>
</dbReference>
<dbReference type="AlphaFoldDB" id="A0A8C4RCT2"/>
<dbReference type="PANTHER" id="PTHR23340">
    <property type="entry name" value="ARGININE/SERINE RICH SPLICING FACTOR SF4/14"/>
    <property type="match status" value="1"/>
</dbReference>
<dbReference type="GO" id="GO:0003723">
    <property type="term" value="F:RNA binding"/>
    <property type="evidence" value="ECO:0007669"/>
    <property type="project" value="InterPro"/>
</dbReference>
<keyword evidence="3" id="KW-0508">mRNA splicing</keyword>
<evidence type="ECO:0000256" key="5">
    <source>
        <dbReference type="SAM" id="MobiDB-lite"/>
    </source>
</evidence>
<dbReference type="PANTHER" id="PTHR23340:SF0">
    <property type="entry name" value="SURP AND G-PATCH DOMAIN-CONTAINING PROTEIN 1 ISOFORM X1"/>
    <property type="match status" value="1"/>
</dbReference>
<evidence type="ECO:0000256" key="2">
    <source>
        <dbReference type="ARBA" id="ARBA00022664"/>
    </source>
</evidence>